<dbReference type="OrthoDB" id="680222at2"/>
<gene>
    <name evidence="1" type="ORF">D3H65_00140</name>
</gene>
<dbReference type="AlphaFoldDB" id="A0A3B7MGX8"/>
<sequence>MPGTSVAATKTFTLLVDKAPYEVKIQPFDFNDEKRFYVSVNASTYHVFTWDAEVSGWRAIDDEGADLSDVVEAAISQKLQAQ</sequence>
<protein>
    <submittedName>
        <fullName evidence="1">Uncharacterized protein</fullName>
    </submittedName>
</protein>
<proteinExistence type="predicted"/>
<dbReference type="EMBL" id="CP032157">
    <property type="protein sequence ID" value="AXY72480.1"/>
    <property type="molecule type" value="Genomic_DNA"/>
</dbReference>
<reference evidence="1 2" key="1">
    <citation type="submission" date="2018-09" db="EMBL/GenBank/DDBJ databases">
        <title>Genome sequencing of strain 6GH32-13.</title>
        <authorList>
            <person name="Weon H.-Y."/>
            <person name="Heo J."/>
            <person name="Kwon S.-W."/>
        </authorList>
    </citation>
    <scope>NUCLEOTIDE SEQUENCE [LARGE SCALE GENOMIC DNA]</scope>
    <source>
        <strain evidence="1 2">5GH32-13</strain>
    </source>
</reference>
<evidence type="ECO:0000313" key="1">
    <source>
        <dbReference type="EMBL" id="AXY72480.1"/>
    </source>
</evidence>
<dbReference type="Proteomes" id="UP000263900">
    <property type="component" value="Chromosome"/>
</dbReference>
<organism evidence="1 2">
    <name type="scientific">Paraflavitalea soli</name>
    <dbReference type="NCBI Taxonomy" id="2315862"/>
    <lineage>
        <taxon>Bacteria</taxon>
        <taxon>Pseudomonadati</taxon>
        <taxon>Bacteroidota</taxon>
        <taxon>Chitinophagia</taxon>
        <taxon>Chitinophagales</taxon>
        <taxon>Chitinophagaceae</taxon>
        <taxon>Paraflavitalea</taxon>
    </lineage>
</organism>
<name>A0A3B7MGX8_9BACT</name>
<keyword evidence="2" id="KW-1185">Reference proteome</keyword>
<evidence type="ECO:0000313" key="2">
    <source>
        <dbReference type="Proteomes" id="UP000263900"/>
    </source>
</evidence>
<dbReference type="RefSeq" id="WP_119048318.1">
    <property type="nucleotide sequence ID" value="NZ_CP032157.1"/>
</dbReference>
<dbReference type="KEGG" id="pseg:D3H65_00140"/>
<accession>A0A3B7MGX8</accession>